<gene>
    <name evidence="1" type="ORF">AB6A40_007647</name>
</gene>
<dbReference type="AlphaFoldDB" id="A0ABD6EV60"/>
<comment type="caution">
    <text evidence="1">The sequence shown here is derived from an EMBL/GenBank/DDBJ whole genome shotgun (WGS) entry which is preliminary data.</text>
</comment>
<keyword evidence="2" id="KW-1185">Reference proteome</keyword>
<evidence type="ECO:0000313" key="2">
    <source>
        <dbReference type="Proteomes" id="UP001608902"/>
    </source>
</evidence>
<dbReference type="Proteomes" id="UP001608902">
    <property type="component" value="Unassembled WGS sequence"/>
</dbReference>
<dbReference type="EMBL" id="JBGFUD010006331">
    <property type="protein sequence ID" value="MFH4980938.1"/>
    <property type="molecule type" value="Genomic_DNA"/>
</dbReference>
<organism evidence="1 2">
    <name type="scientific">Gnathostoma spinigerum</name>
    <dbReference type="NCBI Taxonomy" id="75299"/>
    <lineage>
        <taxon>Eukaryota</taxon>
        <taxon>Metazoa</taxon>
        <taxon>Ecdysozoa</taxon>
        <taxon>Nematoda</taxon>
        <taxon>Chromadorea</taxon>
        <taxon>Rhabditida</taxon>
        <taxon>Spirurina</taxon>
        <taxon>Gnathostomatomorpha</taxon>
        <taxon>Gnathostomatoidea</taxon>
        <taxon>Gnathostomatidae</taxon>
        <taxon>Gnathostoma</taxon>
    </lineage>
</organism>
<proteinExistence type="predicted"/>
<accession>A0ABD6EV60</accession>
<protein>
    <submittedName>
        <fullName evidence="1">Uncharacterized protein</fullName>
    </submittedName>
</protein>
<sequence>MVIRRSVNPSTTVRMTVTVGTVAGKKPLIGSNADVKFSVQALQNEQLLARAAVNQRIEGDFDTASKWQSTSHHHMIAETNTRRAITNIR</sequence>
<evidence type="ECO:0000313" key="1">
    <source>
        <dbReference type="EMBL" id="MFH4980938.1"/>
    </source>
</evidence>
<reference evidence="1 2" key="1">
    <citation type="submission" date="2024-08" db="EMBL/GenBank/DDBJ databases">
        <title>Gnathostoma spinigerum genome.</title>
        <authorList>
            <person name="Gonzalez-Bertolin B."/>
            <person name="Monzon S."/>
            <person name="Zaballos A."/>
            <person name="Jimenez P."/>
            <person name="Dekumyoy P."/>
            <person name="Varona S."/>
            <person name="Cuesta I."/>
            <person name="Sumanam S."/>
            <person name="Adisakwattana P."/>
            <person name="Gasser R.B."/>
            <person name="Hernandez-Gonzalez A."/>
            <person name="Young N.D."/>
            <person name="Perteguer M.J."/>
        </authorList>
    </citation>
    <scope>NUCLEOTIDE SEQUENCE [LARGE SCALE GENOMIC DNA]</scope>
    <source>
        <strain evidence="1">AL3</strain>
        <tissue evidence="1">Liver</tissue>
    </source>
</reference>
<name>A0ABD6EV60_9BILA</name>